<evidence type="ECO:0000256" key="3">
    <source>
        <dbReference type="ARBA" id="ARBA00023163"/>
    </source>
</evidence>
<comment type="caution">
    <text evidence="6">The sequence shown here is derived from an EMBL/GenBank/DDBJ whole genome shotgun (WGS) entry which is preliminary data.</text>
</comment>
<keyword evidence="4" id="KW-0539">Nucleus</keyword>
<evidence type="ECO:0000256" key="1">
    <source>
        <dbReference type="ARBA" id="ARBA00004123"/>
    </source>
</evidence>
<dbReference type="PANTHER" id="PTHR45093">
    <property type="entry name" value="TRANSCRIPTION ACTIVATOR MSS11"/>
    <property type="match status" value="1"/>
</dbReference>
<reference evidence="6" key="1">
    <citation type="submission" date="2021-06" db="EMBL/GenBank/DDBJ databases">
        <authorList>
            <person name="Kallberg Y."/>
            <person name="Tangrot J."/>
            <person name="Rosling A."/>
        </authorList>
    </citation>
    <scope>NUCLEOTIDE SEQUENCE</scope>
    <source>
        <strain evidence="6">CL551</strain>
    </source>
</reference>
<dbReference type="OrthoDB" id="5600002at2759"/>
<feature type="region of interest" description="Disordered" evidence="5">
    <location>
        <begin position="499"/>
        <end position="543"/>
    </location>
</feature>
<sequence>VQQQPLQAQQQASQNQPQQNQQLPAQSQVESNQRNDMQPKLFNAYVYDFLKRSGARETARVYLKEADIQGFIKNDNTNLINGGGNSGSDNDADLPNVEVPIKAPEGFLYEWWTVFWDIYSAKLNRPGSENARRYIEQQQQRNRIPRRVHEPLGQLPMLGGYSHMVGQNAPHPQVAHHQQGQLVRQPMQNGTLQLNVDANPNGDGIMMSPQQRVNPANLMKINNVSNPLLRGGRMPPGTIVNTINGRTMLLQQQPGQHAISQNVAAAQAAQVQNSQQQVQASANSVMMRDTQQPTVVGNVQHLAQQGQQQVSSSLKRNNVNVEGATQFTTTQQRQQPNQQQLAVGQNMTQNNLVLTTQLTPNDMQDTNLINQITNLNAPHDANAKIQTNVLGGQIINMNMVRPPGVNINYGSMVGSVPYATANVLLQNRPMRPAAIDKVMPNLLLNEQTEIEKFKQRGINLQNIQNIQNIHPIHLASLHNQLQRNQVAQQNQLHANQVAQAQAQQVAANNQHAAQQKARNDNNKGAKNNAKTTPTQQQAQPPNIGTQMSNAQVLQNQQNANTSGIMGSTDNTLNVELDEVVSFANNLDLQIDDLGVNFDSSAFGTGNPDCDLDQYINCDMFNDLGTGGPSSSSNGS</sequence>
<protein>
    <submittedName>
        <fullName evidence="6">12265_t:CDS:1</fullName>
    </submittedName>
</protein>
<organism evidence="6 7">
    <name type="scientific">Acaulospora morrowiae</name>
    <dbReference type="NCBI Taxonomy" id="94023"/>
    <lineage>
        <taxon>Eukaryota</taxon>
        <taxon>Fungi</taxon>
        <taxon>Fungi incertae sedis</taxon>
        <taxon>Mucoromycota</taxon>
        <taxon>Glomeromycotina</taxon>
        <taxon>Glomeromycetes</taxon>
        <taxon>Diversisporales</taxon>
        <taxon>Acaulosporaceae</taxon>
        <taxon>Acaulospora</taxon>
    </lineage>
</organism>
<keyword evidence="7" id="KW-1185">Reference proteome</keyword>
<evidence type="ECO:0000256" key="2">
    <source>
        <dbReference type="ARBA" id="ARBA00023015"/>
    </source>
</evidence>
<feature type="compositionally biased region" description="Low complexity" evidence="5">
    <location>
        <begin position="524"/>
        <end position="542"/>
    </location>
</feature>
<dbReference type="InterPro" id="IPR006594">
    <property type="entry name" value="LisH"/>
</dbReference>
<proteinExistence type="predicted"/>
<name>A0A9N9GMQ7_9GLOM</name>
<feature type="compositionally biased region" description="Low complexity" evidence="5">
    <location>
        <begin position="499"/>
        <end position="516"/>
    </location>
</feature>
<dbReference type="AlphaFoldDB" id="A0A9N9GMQ7"/>
<accession>A0A9N9GMQ7</accession>
<feature type="non-terminal residue" evidence="6">
    <location>
        <position position="1"/>
    </location>
</feature>
<dbReference type="PANTHER" id="PTHR45093:SF2">
    <property type="entry name" value="LISH DOMAIN-CONTAINING PROTEIN"/>
    <property type="match status" value="1"/>
</dbReference>
<dbReference type="Proteomes" id="UP000789342">
    <property type="component" value="Unassembled WGS sequence"/>
</dbReference>
<dbReference type="PROSITE" id="PS50896">
    <property type="entry name" value="LISH"/>
    <property type="match status" value="1"/>
</dbReference>
<evidence type="ECO:0000256" key="5">
    <source>
        <dbReference type="SAM" id="MobiDB-lite"/>
    </source>
</evidence>
<dbReference type="SMART" id="SM00667">
    <property type="entry name" value="LisH"/>
    <property type="match status" value="1"/>
</dbReference>
<keyword evidence="2" id="KW-0805">Transcription regulation</keyword>
<dbReference type="GO" id="GO:0005634">
    <property type="term" value="C:nucleus"/>
    <property type="evidence" value="ECO:0007669"/>
    <property type="project" value="UniProtKB-SubCell"/>
</dbReference>
<gene>
    <name evidence="6" type="ORF">AMORRO_LOCUS8306</name>
</gene>
<keyword evidence="3" id="KW-0804">Transcription</keyword>
<dbReference type="EMBL" id="CAJVPV010006962">
    <property type="protein sequence ID" value="CAG8612950.1"/>
    <property type="molecule type" value="Genomic_DNA"/>
</dbReference>
<evidence type="ECO:0000313" key="7">
    <source>
        <dbReference type="Proteomes" id="UP000789342"/>
    </source>
</evidence>
<feature type="compositionally biased region" description="Low complexity" evidence="5">
    <location>
        <begin position="1"/>
        <end position="28"/>
    </location>
</feature>
<comment type="subcellular location">
    <subcellularLocation>
        <location evidence="1">Nucleus</location>
    </subcellularLocation>
</comment>
<evidence type="ECO:0000313" key="6">
    <source>
        <dbReference type="EMBL" id="CAG8612950.1"/>
    </source>
</evidence>
<evidence type="ECO:0000256" key="4">
    <source>
        <dbReference type="ARBA" id="ARBA00023242"/>
    </source>
</evidence>
<feature type="region of interest" description="Disordered" evidence="5">
    <location>
        <begin position="1"/>
        <end position="33"/>
    </location>
</feature>